<evidence type="ECO:0008006" key="3">
    <source>
        <dbReference type="Google" id="ProtNLM"/>
    </source>
</evidence>
<dbReference type="Proteomes" id="UP000251558">
    <property type="component" value="Unassembled WGS sequence"/>
</dbReference>
<dbReference type="EMBL" id="QMBP01000021">
    <property type="protein sequence ID" value="RAZ84741.1"/>
    <property type="molecule type" value="Genomic_DNA"/>
</dbReference>
<dbReference type="OrthoDB" id="7278099at2"/>
<gene>
    <name evidence="1" type="ORF">DPM33_30365</name>
</gene>
<sequence length="72" mass="8207">MSTRGPSRSIKRSGTAKGFERLSRRWVVERTIALLRCCRWLANDIEMTIAKRRAWIASVSLILRSIATPPHA</sequence>
<evidence type="ECO:0000313" key="2">
    <source>
        <dbReference type="Proteomes" id="UP000251558"/>
    </source>
</evidence>
<organism evidence="1 2">
    <name type="scientific">Mesorhizobium hawassense</name>
    <dbReference type="NCBI Taxonomy" id="1209954"/>
    <lineage>
        <taxon>Bacteria</taxon>
        <taxon>Pseudomonadati</taxon>
        <taxon>Pseudomonadota</taxon>
        <taxon>Alphaproteobacteria</taxon>
        <taxon>Hyphomicrobiales</taxon>
        <taxon>Phyllobacteriaceae</taxon>
        <taxon>Mesorhizobium</taxon>
    </lineage>
</organism>
<comment type="caution">
    <text evidence="1">The sequence shown here is derived from an EMBL/GenBank/DDBJ whole genome shotgun (WGS) entry which is preliminary data.</text>
</comment>
<dbReference type="AlphaFoldDB" id="A0A330H7X8"/>
<accession>A0A330H7X8</accession>
<protein>
    <recommendedName>
        <fullName evidence="3">Transposase DDE domain-containing protein</fullName>
    </recommendedName>
</protein>
<name>A0A330H7X8_9HYPH</name>
<keyword evidence="2" id="KW-1185">Reference proteome</keyword>
<evidence type="ECO:0000313" key="1">
    <source>
        <dbReference type="EMBL" id="RAZ84741.1"/>
    </source>
</evidence>
<reference evidence="2" key="1">
    <citation type="submission" date="2018-06" db="EMBL/GenBank/DDBJ databases">
        <authorList>
            <person name="Helene L.C."/>
            <person name="Dall'Agnol R."/>
            <person name="Delamuta J.R."/>
            <person name="Hungria M."/>
        </authorList>
    </citation>
    <scope>NUCLEOTIDE SEQUENCE [LARGE SCALE GENOMIC DNA]</scope>
    <source>
        <strain evidence="2">AC99b</strain>
    </source>
</reference>
<proteinExistence type="predicted"/>
<reference evidence="1 2" key="2">
    <citation type="submission" date="2018-07" db="EMBL/GenBank/DDBJ databases">
        <title>Diversity of Mesorhizobium strains in Brazil.</title>
        <authorList>
            <person name="Helene L.C.F."/>
            <person name="Dall'Agnol R."/>
            <person name="Delamuta J.R.M."/>
            <person name="Hungria M."/>
        </authorList>
    </citation>
    <scope>NUCLEOTIDE SEQUENCE [LARGE SCALE GENOMIC DNA]</scope>
    <source>
        <strain evidence="1 2">AC99b</strain>
    </source>
</reference>